<dbReference type="Gene3D" id="2.60.40.420">
    <property type="entry name" value="Cupredoxins - blue copper proteins"/>
    <property type="match status" value="3"/>
</dbReference>
<evidence type="ECO:0000256" key="6">
    <source>
        <dbReference type="ARBA" id="ARBA00023002"/>
    </source>
</evidence>
<dbReference type="PROSITE" id="PS00079">
    <property type="entry name" value="MULTICOPPER_OXIDASE1"/>
    <property type="match status" value="1"/>
</dbReference>
<organism evidence="13 14">
    <name type="scientific">Polyplosphaeria fusca</name>
    <dbReference type="NCBI Taxonomy" id="682080"/>
    <lineage>
        <taxon>Eukaryota</taxon>
        <taxon>Fungi</taxon>
        <taxon>Dikarya</taxon>
        <taxon>Ascomycota</taxon>
        <taxon>Pezizomycotina</taxon>
        <taxon>Dothideomycetes</taxon>
        <taxon>Pleosporomycetidae</taxon>
        <taxon>Pleosporales</taxon>
        <taxon>Tetraplosphaeriaceae</taxon>
        <taxon>Polyplosphaeria</taxon>
    </lineage>
</organism>
<evidence type="ECO:0000256" key="7">
    <source>
        <dbReference type="ARBA" id="ARBA00023008"/>
    </source>
</evidence>
<keyword evidence="5" id="KW-0479">Metal-binding</keyword>
<dbReference type="Proteomes" id="UP000799444">
    <property type="component" value="Unassembled WGS sequence"/>
</dbReference>
<dbReference type="GO" id="GO:0052716">
    <property type="term" value="F:hydroquinone:oxygen oxidoreductase activity"/>
    <property type="evidence" value="ECO:0007669"/>
    <property type="project" value="UniProtKB-EC"/>
</dbReference>
<evidence type="ECO:0000256" key="5">
    <source>
        <dbReference type="ARBA" id="ARBA00022723"/>
    </source>
</evidence>
<keyword evidence="8" id="KW-0325">Glycoprotein</keyword>
<dbReference type="CDD" id="cd13901">
    <property type="entry name" value="CuRO_3_MaLCC_like"/>
    <property type="match status" value="1"/>
</dbReference>
<dbReference type="SUPFAM" id="SSF49503">
    <property type="entry name" value="Cupredoxins"/>
    <property type="match status" value="3"/>
</dbReference>
<evidence type="ECO:0000313" key="13">
    <source>
        <dbReference type="EMBL" id="KAF2739761.1"/>
    </source>
</evidence>
<dbReference type="GO" id="GO:0046274">
    <property type="term" value="P:lignin catabolic process"/>
    <property type="evidence" value="ECO:0007669"/>
    <property type="project" value="UniProtKB-KW"/>
</dbReference>
<reference evidence="13" key="1">
    <citation type="journal article" date="2020" name="Stud. Mycol.">
        <title>101 Dothideomycetes genomes: a test case for predicting lifestyles and emergence of pathogens.</title>
        <authorList>
            <person name="Haridas S."/>
            <person name="Albert R."/>
            <person name="Binder M."/>
            <person name="Bloem J."/>
            <person name="Labutti K."/>
            <person name="Salamov A."/>
            <person name="Andreopoulos B."/>
            <person name="Baker S."/>
            <person name="Barry K."/>
            <person name="Bills G."/>
            <person name="Bluhm B."/>
            <person name="Cannon C."/>
            <person name="Castanera R."/>
            <person name="Culley D."/>
            <person name="Daum C."/>
            <person name="Ezra D."/>
            <person name="Gonzalez J."/>
            <person name="Henrissat B."/>
            <person name="Kuo A."/>
            <person name="Liang C."/>
            <person name="Lipzen A."/>
            <person name="Lutzoni F."/>
            <person name="Magnuson J."/>
            <person name="Mondo S."/>
            <person name="Nolan M."/>
            <person name="Ohm R."/>
            <person name="Pangilinan J."/>
            <person name="Park H.-J."/>
            <person name="Ramirez L."/>
            <person name="Alfaro M."/>
            <person name="Sun H."/>
            <person name="Tritt A."/>
            <person name="Yoshinaga Y."/>
            <person name="Zwiers L.-H."/>
            <person name="Turgeon B."/>
            <person name="Goodwin S."/>
            <person name="Spatafora J."/>
            <person name="Crous P."/>
            <person name="Grigoriev I."/>
        </authorList>
    </citation>
    <scope>NUCLEOTIDE SEQUENCE</scope>
    <source>
        <strain evidence="13">CBS 125425</strain>
    </source>
</reference>
<evidence type="ECO:0000256" key="3">
    <source>
        <dbReference type="ARBA" id="ARBA00010609"/>
    </source>
</evidence>
<evidence type="ECO:0000256" key="2">
    <source>
        <dbReference type="ARBA" id="ARBA00001935"/>
    </source>
</evidence>
<dbReference type="PANTHER" id="PTHR11709:SF87">
    <property type="entry name" value="LACCASE"/>
    <property type="match status" value="1"/>
</dbReference>
<dbReference type="InterPro" id="IPR011707">
    <property type="entry name" value="Cu-oxidase-like_N"/>
</dbReference>
<gene>
    <name evidence="13" type="ORF">EJ04DRAFT_426515</name>
</gene>
<proteinExistence type="inferred from homology"/>
<dbReference type="CDD" id="cd13854">
    <property type="entry name" value="CuRO_1_MaLCC_like"/>
    <property type="match status" value="1"/>
</dbReference>
<dbReference type="OrthoDB" id="2121828at2759"/>
<comment type="caution">
    <text evidence="13">The sequence shown here is derived from an EMBL/GenBank/DDBJ whole genome shotgun (WGS) entry which is preliminary data.</text>
</comment>
<dbReference type="EMBL" id="ML996103">
    <property type="protein sequence ID" value="KAF2739761.1"/>
    <property type="molecule type" value="Genomic_DNA"/>
</dbReference>
<evidence type="ECO:0000259" key="11">
    <source>
        <dbReference type="Pfam" id="PF07731"/>
    </source>
</evidence>
<dbReference type="InterPro" id="IPR001117">
    <property type="entry name" value="Cu-oxidase_2nd"/>
</dbReference>
<feature type="domain" description="Plastocyanin-like" evidence="11">
    <location>
        <begin position="457"/>
        <end position="574"/>
    </location>
</feature>
<evidence type="ECO:0000259" key="12">
    <source>
        <dbReference type="Pfam" id="PF07732"/>
    </source>
</evidence>
<dbReference type="InterPro" id="IPR011706">
    <property type="entry name" value="Cu-oxidase_C"/>
</dbReference>
<comment type="similarity">
    <text evidence="3">Belongs to the multicopper oxidase family.</text>
</comment>
<evidence type="ECO:0000256" key="8">
    <source>
        <dbReference type="ARBA" id="ARBA00023180"/>
    </source>
</evidence>
<dbReference type="FunFam" id="2.60.40.420:FF:000045">
    <property type="entry name" value="Laccase 2"/>
    <property type="match status" value="1"/>
</dbReference>
<evidence type="ECO:0000313" key="14">
    <source>
        <dbReference type="Proteomes" id="UP000799444"/>
    </source>
</evidence>
<evidence type="ECO:0000259" key="10">
    <source>
        <dbReference type="Pfam" id="PF00394"/>
    </source>
</evidence>
<keyword evidence="9" id="KW-0439">Lignin degradation</keyword>
<feature type="domain" description="Plastocyanin-like" evidence="12">
    <location>
        <begin position="95"/>
        <end position="211"/>
    </location>
</feature>
<dbReference type="InterPro" id="IPR045087">
    <property type="entry name" value="Cu-oxidase_fam"/>
</dbReference>
<comment type="cofactor">
    <cofactor evidence="2">
        <name>Cu cation</name>
        <dbReference type="ChEBI" id="CHEBI:23378"/>
    </cofactor>
</comment>
<dbReference type="FunFam" id="2.60.40.420:FF:000021">
    <property type="entry name" value="Extracellular dihydrogeodin oxidase/laccase"/>
    <property type="match status" value="1"/>
</dbReference>
<dbReference type="InterPro" id="IPR033138">
    <property type="entry name" value="Cu_oxidase_CS"/>
</dbReference>
<keyword evidence="7" id="KW-0186">Copper</keyword>
<dbReference type="PANTHER" id="PTHR11709">
    <property type="entry name" value="MULTI-COPPER OXIDASE"/>
    <property type="match status" value="1"/>
</dbReference>
<dbReference type="Pfam" id="PF07731">
    <property type="entry name" value="Cu-oxidase_2"/>
    <property type="match status" value="1"/>
</dbReference>
<dbReference type="PROSITE" id="PS00080">
    <property type="entry name" value="MULTICOPPER_OXIDASE2"/>
    <property type="match status" value="1"/>
</dbReference>
<dbReference type="AlphaFoldDB" id="A0A9P4RB40"/>
<dbReference type="InterPro" id="IPR002355">
    <property type="entry name" value="Cu_oxidase_Cu_BS"/>
</dbReference>
<dbReference type="CDD" id="cd13880">
    <property type="entry name" value="CuRO_2_MaLCC_like"/>
    <property type="match status" value="1"/>
</dbReference>
<dbReference type="Pfam" id="PF00394">
    <property type="entry name" value="Cu-oxidase"/>
    <property type="match status" value="1"/>
</dbReference>
<evidence type="ECO:0000256" key="9">
    <source>
        <dbReference type="ARBA" id="ARBA00023185"/>
    </source>
</evidence>
<accession>A0A9P4RB40</accession>
<evidence type="ECO:0000256" key="4">
    <source>
        <dbReference type="ARBA" id="ARBA00012297"/>
    </source>
</evidence>
<comment type="catalytic activity">
    <reaction evidence="1">
        <text>4 hydroquinone + O2 = 4 benzosemiquinone + 2 H2O</text>
        <dbReference type="Rhea" id="RHEA:11276"/>
        <dbReference type="ChEBI" id="CHEBI:15377"/>
        <dbReference type="ChEBI" id="CHEBI:15379"/>
        <dbReference type="ChEBI" id="CHEBI:17594"/>
        <dbReference type="ChEBI" id="CHEBI:17977"/>
        <dbReference type="EC" id="1.10.3.2"/>
    </reaction>
</comment>
<keyword evidence="6" id="KW-0560">Oxidoreductase</keyword>
<dbReference type="GO" id="GO:0005507">
    <property type="term" value="F:copper ion binding"/>
    <property type="evidence" value="ECO:0007669"/>
    <property type="project" value="InterPro"/>
</dbReference>
<name>A0A9P4RB40_9PLEO</name>
<evidence type="ECO:0000256" key="1">
    <source>
        <dbReference type="ARBA" id="ARBA00000349"/>
    </source>
</evidence>
<sequence length="610" mass="66682">MRLNDVFGLAVFATAAVAEHIPFDHILWGTQGPAGNHLEKRATSTSSTSTRVPDAVCTNSPSSRNCWSAGYSVATDFDKKWPSIGVTTRYYNWEITNGTCNPDGGPSKQCQLINGKYPGPVLSANWGDTVVVTLKNSLTANGTGIHWHGIRQLNTVLQDGVPGITECPLAPGDTKTYTWKATQFGSTWYHSHWSAQYGDGVFGPIVINGPASANYDIDLGPLTVNDWYYKTSYQMALIAHNNLQARTPPPPADNLLVNGTGKSANGGSYWNVPNLVPGKKYRLRLINTATDNSIRVSLDNHPFLVINADLVPIQPYTTNWVLLTTGQRYDVVFTANQTAGNYWFRAQVANDCASANNGVGRAIFSYQGVAAADPTSTAAAVTVGPGFSTCRDPNNLTPWVVNTVDSQTFLNQVTNLEVNLAVQNVTTNGQNIVVWAVNLTGIDVAWDKPTAKYVKSGDTNYPRVLNLIEIPNENTWSYWIIQETANSPVPIPHPIHLHGHDFYVLGSGVGTFDKNSSPAGMTFNNPIRRDTAILPGNGWLALAFPSDNPGAWLMHCHIAWHVSDGLAVQFLESKSTMPLPDQSWEDTCSRWYTYQQTMPYPKSDSGLRLM</sequence>
<dbReference type="InterPro" id="IPR008972">
    <property type="entry name" value="Cupredoxin"/>
</dbReference>
<keyword evidence="14" id="KW-1185">Reference proteome</keyword>
<feature type="domain" description="Plastocyanin-like" evidence="10">
    <location>
        <begin position="221"/>
        <end position="368"/>
    </location>
</feature>
<dbReference type="EC" id="1.10.3.2" evidence="4"/>
<dbReference type="Pfam" id="PF07732">
    <property type="entry name" value="Cu-oxidase_3"/>
    <property type="match status" value="1"/>
</dbReference>
<protein>
    <recommendedName>
        <fullName evidence="4">laccase</fullName>
        <ecNumber evidence="4">1.10.3.2</ecNumber>
    </recommendedName>
</protein>